<feature type="compositionally biased region" description="Basic and acidic residues" evidence="1">
    <location>
        <begin position="38"/>
        <end position="56"/>
    </location>
</feature>
<proteinExistence type="predicted"/>
<evidence type="ECO:0000313" key="3">
    <source>
        <dbReference type="Proteomes" id="UP000235034"/>
    </source>
</evidence>
<dbReference type="EMBL" id="NMWT01000007">
    <property type="protein sequence ID" value="PLS29191.1"/>
    <property type="molecule type" value="Genomic_DNA"/>
</dbReference>
<accession>A0A2N5J4Q3</accession>
<name>A0A2N5J4Q3_9BIFI</name>
<feature type="region of interest" description="Disordered" evidence="1">
    <location>
        <begin position="38"/>
        <end position="57"/>
    </location>
</feature>
<protein>
    <submittedName>
        <fullName evidence="2">Uncharacterized protein</fullName>
    </submittedName>
</protein>
<keyword evidence="3" id="KW-1185">Reference proteome</keyword>
<dbReference type="Proteomes" id="UP000235034">
    <property type="component" value="Unassembled WGS sequence"/>
</dbReference>
<gene>
    <name evidence="2" type="ORF">Uis4E_0611</name>
</gene>
<dbReference type="AlphaFoldDB" id="A0A2N5J4Q3"/>
<comment type="caution">
    <text evidence="2">The sequence shown here is derived from an EMBL/GenBank/DDBJ whole genome shotgun (WGS) entry which is preliminary data.</text>
</comment>
<evidence type="ECO:0000256" key="1">
    <source>
        <dbReference type="SAM" id="MobiDB-lite"/>
    </source>
</evidence>
<organism evidence="2 3">
    <name type="scientific">Bifidobacterium parmae</name>
    <dbReference type="NCBI Taxonomy" id="361854"/>
    <lineage>
        <taxon>Bacteria</taxon>
        <taxon>Bacillati</taxon>
        <taxon>Actinomycetota</taxon>
        <taxon>Actinomycetes</taxon>
        <taxon>Bifidobacteriales</taxon>
        <taxon>Bifidobacteriaceae</taxon>
        <taxon>Bifidobacterium</taxon>
    </lineage>
</organism>
<dbReference type="RefSeq" id="WP_101621823.1">
    <property type="nucleotide sequence ID" value="NZ_NMWT01000007.1"/>
</dbReference>
<reference evidence="2 3" key="1">
    <citation type="submission" date="2017-07" db="EMBL/GenBank/DDBJ databases">
        <title>Bifidobacterium novel species.</title>
        <authorList>
            <person name="Lugli G.A."/>
            <person name="Milani C."/>
            <person name="Duranti S."/>
            <person name="Mangifesta M."/>
        </authorList>
    </citation>
    <scope>NUCLEOTIDE SEQUENCE [LARGE SCALE GENOMIC DNA]</scope>
    <source>
        <strain evidence="2 3">77</strain>
    </source>
</reference>
<evidence type="ECO:0000313" key="2">
    <source>
        <dbReference type="EMBL" id="PLS29191.1"/>
    </source>
</evidence>
<sequence>MADETVVTPSDQIGQAQQQVADAQQAVSAAQQAVKDAAAKAEQSQKEEQSKSDTAKLNEQIAVQTRDEIAAKNGVGVKAGVAKTPLAASADGGVLSSTGVDAMLPASLMAVMAEGRGYQP</sequence>